<evidence type="ECO:0000256" key="4">
    <source>
        <dbReference type="RuleBase" id="RU366011"/>
    </source>
</evidence>
<dbReference type="EC" id="1.11.1.27" evidence="4"/>
<dbReference type="InterPro" id="IPR036249">
    <property type="entry name" value="Thioredoxin-like_sf"/>
</dbReference>
<dbReference type="GO" id="GO:0005737">
    <property type="term" value="C:cytoplasm"/>
    <property type="evidence" value="ECO:0007669"/>
    <property type="project" value="TreeGrafter"/>
</dbReference>
<organism evidence="6 7">
    <name type="scientific">Parahaliea mediterranea</name>
    <dbReference type="NCBI Taxonomy" id="651086"/>
    <lineage>
        <taxon>Bacteria</taxon>
        <taxon>Pseudomonadati</taxon>
        <taxon>Pseudomonadota</taxon>
        <taxon>Gammaproteobacteria</taxon>
        <taxon>Cellvibrionales</taxon>
        <taxon>Halieaceae</taxon>
        <taxon>Parahaliea</taxon>
    </lineage>
</organism>
<keyword evidence="1 4" id="KW-0575">Peroxidase</keyword>
<keyword evidence="4" id="KW-0676">Redox-active center</keyword>
<protein>
    <recommendedName>
        <fullName evidence="4">Glutathione-dependent peroxiredoxin</fullName>
        <ecNumber evidence="4">1.11.1.27</ecNumber>
    </recommendedName>
</protein>
<feature type="domain" description="Thioredoxin" evidence="5">
    <location>
        <begin position="5"/>
        <end position="171"/>
    </location>
</feature>
<gene>
    <name evidence="6" type="ORF">JYP50_18130</name>
</gene>
<comment type="caution">
    <text evidence="6">The sequence shown here is derived from an EMBL/GenBank/DDBJ whole genome shotgun (WGS) entry which is preliminary data.</text>
</comment>
<comment type="catalytic activity">
    <reaction evidence="4">
        <text>a hydroperoxide + 2 glutathione = an alcohol + glutathione disulfide + H2O</text>
        <dbReference type="Rhea" id="RHEA:62632"/>
        <dbReference type="ChEBI" id="CHEBI:15377"/>
        <dbReference type="ChEBI" id="CHEBI:30879"/>
        <dbReference type="ChEBI" id="CHEBI:35924"/>
        <dbReference type="ChEBI" id="CHEBI:57925"/>
        <dbReference type="ChEBI" id="CHEBI:58297"/>
        <dbReference type="EC" id="1.11.1.27"/>
    </reaction>
</comment>
<dbReference type="GO" id="GO:0008379">
    <property type="term" value="F:thioredoxin peroxidase activity"/>
    <property type="evidence" value="ECO:0007669"/>
    <property type="project" value="InterPro"/>
</dbReference>
<evidence type="ECO:0000256" key="2">
    <source>
        <dbReference type="ARBA" id="ARBA00023002"/>
    </source>
</evidence>
<evidence type="ECO:0000256" key="3">
    <source>
        <dbReference type="PIRSR" id="PIRSR637944-1"/>
    </source>
</evidence>
<dbReference type="GO" id="GO:0034599">
    <property type="term" value="P:cellular response to oxidative stress"/>
    <property type="evidence" value="ECO:0007669"/>
    <property type="project" value="InterPro"/>
</dbReference>
<dbReference type="GO" id="GO:0045454">
    <property type="term" value="P:cell redox homeostasis"/>
    <property type="evidence" value="ECO:0007669"/>
    <property type="project" value="TreeGrafter"/>
</dbReference>
<name>A0A939ILL9_9GAMM</name>
<dbReference type="PROSITE" id="PS51352">
    <property type="entry name" value="THIOREDOXIN_2"/>
    <property type="match status" value="1"/>
</dbReference>
<dbReference type="Proteomes" id="UP000664303">
    <property type="component" value="Unassembled WGS sequence"/>
</dbReference>
<dbReference type="GO" id="GO:0042744">
    <property type="term" value="P:hydrogen peroxide catabolic process"/>
    <property type="evidence" value="ECO:0007669"/>
    <property type="project" value="TreeGrafter"/>
</dbReference>
<keyword evidence="2 4" id="KW-0560">Oxidoreductase</keyword>
<proteinExistence type="inferred from homology"/>
<evidence type="ECO:0000313" key="7">
    <source>
        <dbReference type="Proteomes" id="UP000664303"/>
    </source>
</evidence>
<dbReference type="CDD" id="cd03013">
    <property type="entry name" value="PRX5_like"/>
    <property type="match status" value="1"/>
</dbReference>
<dbReference type="InterPro" id="IPR013766">
    <property type="entry name" value="Thioredoxin_domain"/>
</dbReference>
<dbReference type="PANTHER" id="PTHR10430">
    <property type="entry name" value="PEROXIREDOXIN"/>
    <property type="match status" value="1"/>
</dbReference>
<dbReference type="RefSeq" id="WP_206561971.1">
    <property type="nucleotide sequence ID" value="NZ_JAFKCZ010000015.1"/>
</dbReference>
<evidence type="ECO:0000256" key="1">
    <source>
        <dbReference type="ARBA" id="ARBA00022559"/>
    </source>
</evidence>
<accession>A0A939ILL9</accession>
<sequence>MITEGRVPHAVFKTRVRDESVDGPNPFRWEDKTTEDIFAGKKVVLFSLPGAFTPTCSSNHLPRYDELYDEFKAQGVDEVICLSVNDAFVMFQWGKQQGNKNIYLLPDGNGEFTRKMGMLVDKSDLGFGMRSWRYSMLVDDGKIEKIFIEPDFGDLCPTDPFEVSDADTMLAYLKGEKASGPSDPRKTFEG</sequence>
<dbReference type="InterPro" id="IPR013740">
    <property type="entry name" value="Redoxin"/>
</dbReference>
<feature type="active site" description="Cysteine sulfenic acid (-SOH) intermediate" evidence="3">
    <location>
        <position position="56"/>
    </location>
</feature>
<dbReference type="InterPro" id="IPR037944">
    <property type="entry name" value="PRX5-like"/>
</dbReference>
<evidence type="ECO:0000259" key="5">
    <source>
        <dbReference type="PROSITE" id="PS51352"/>
    </source>
</evidence>
<reference evidence="6" key="1">
    <citation type="submission" date="2021-02" db="EMBL/GenBank/DDBJ databases">
        <title>PHA producing bacteria isolated from coastal sediment in Guangdong, Shenzhen.</title>
        <authorList>
            <person name="Zheng W."/>
            <person name="Yu S."/>
            <person name="Huang Y."/>
        </authorList>
    </citation>
    <scope>NUCLEOTIDE SEQUENCE</scope>
    <source>
        <strain evidence="6">TN14-10</strain>
    </source>
</reference>
<keyword evidence="4" id="KW-0049">Antioxidant</keyword>
<dbReference type="PANTHER" id="PTHR10430:SF16">
    <property type="entry name" value="PEROXIREDOXIN-5, MITOCHONDRIAL"/>
    <property type="match status" value="1"/>
</dbReference>
<evidence type="ECO:0000313" key="6">
    <source>
        <dbReference type="EMBL" id="MBN7798526.1"/>
    </source>
</evidence>
<dbReference type="AlphaFoldDB" id="A0A939ILL9"/>
<keyword evidence="7" id="KW-1185">Reference proteome</keyword>
<comment type="function">
    <text evidence="4">Thiol-specific peroxidase that catalyzes the reduction of hydrogen peroxide and organic hydroperoxides to water and alcohols, respectively. Plays a role in cell protection against oxidative stress by detoxifying peroxides.</text>
</comment>
<comment type="similarity">
    <text evidence="4">Belongs to the peroxiredoxin family. Prx5 subfamily.</text>
</comment>
<dbReference type="SUPFAM" id="SSF52833">
    <property type="entry name" value="Thioredoxin-like"/>
    <property type="match status" value="1"/>
</dbReference>
<dbReference type="Pfam" id="PF08534">
    <property type="entry name" value="Redoxin"/>
    <property type="match status" value="1"/>
</dbReference>
<dbReference type="Gene3D" id="3.40.30.10">
    <property type="entry name" value="Glutaredoxin"/>
    <property type="match status" value="1"/>
</dbReference>
<dbReference type="EMBL" id="JAFKCZ010000015">
    <property type="protein sequence ID" value="MBN7798526.1"/>
    <property type="molecule type" value="Genomic_DNA"/>
</dbReference>